<dbReference type="EMBL" id="CP002360">
    <property type="protein sequence ID" value="AEE97650.1"/>
    <property type="molecule type" value="Genomic_DNA"/>
</dbReference>
<reference evidence="1 2" key="2">
    <citation type="journal article" date="2011" name="Stand. Genomic Sci.">
        <title>Complete genome sequence of Mahella australiensis type strain (50-1 BON).</title>
        <authorList>
            <person name="Sikorski J."/>
            <person name="Teshima H."/>
            <person name="Nolan M."/>
            <person name="Lucas S."/>
            <person name="Hammon N."/>
            <person name="Deshpande S."/>
            <person name="Cheng J.F."/>
            <person name="Pitluck S."/>
            <person name="Liolios K."/>
            <person name="Pagani I."/>
            <person name="Ivanova N."/>
            <person name="Huntemann M."/>
            <person name="Mavromatis K."/>
            <person name="Ovchinikova G."/>
            <person name="Pati A."/>
            <person name="Tapia R."/>
            <person name="Han C."/>
            <person name="Goodwin L."/>
            <person name="Chen A."/>
            <person name="Palaniappan K."/>
            <person name="Land M."/>
            <person name="Hauser L."/>
            <person name="Ngatchou-Djao O.D."/>
            <person name="Rohde M."/>
            <person name="Pukall R."/>
            <person name="Spring S."/>
            <person name="Abt B."/>
            <person name="Goker M."/>
            <person name="Detter J.C."/>
            <person name="Woyke T."/>
            <person name="Bristow J."/>
            <person name="Markowitz V."/>
            <person name="Hugenholtz P."/>
            <person name="Eisen J.A."/>
            <person name="Kyrpides N.C."/>
            <person name="Klenk H.P."/>
            <person name="Lapidus A."/>
        </authorList>
    </citation>
    <scope>NUCLEOTIDE SEQUENCE [LARGE SCALE GENOMIC DNA]</scope>
    <source>
        <strain evidence="2">DSM 15567 / CIP 107919 / 50-1 BON</strain>
    </source>
</reference>
<dbReference type="KEGG" id="mas:Mahau_2493"/>
<name>F3ZXG9_MAHA5</name>
<dbReference type="RefSeq" id="WP_013782076.1">
    <property type="nucleotide sequence ID" value="NC_015520.1"/>
</dbReference>
<keyword evidence="2" id="KW-1185">Reference proteome</keyword>
<gene>
    <name evidence="1" type="ordered locus">Mahau_2493</name>
</gene>
<organism evidence="1 2">
    <name type="scientific">Mahella australiensis (strain DSM 15567 / CIP 107919 / 50-1 BON)</name>
    <dbReference type="NCBI Taxonomy" id="697281"/>
    <lineage>
        <taxon>Bacteria</taxon>
        <taxon>Bacillati</taxon>
        <taxon>Bacillota</taxon>
        <taxon>Clostridia</taxon>
        <taxon>Thermoanaerobacterales</taxon>
        <taxon>Thermoanaerobacterales Family IV. Incertae Sedis</taxon>
        <taxon>Mahella</taxon>
    </lineage>
</organism>
<dbReference type="STRING" id="697281.Mahau_2493"/>
<dbReference type="Proteomes" id="UP000008457">
    <property type="component" value="Chromosome"/>
</dbReference>
<proteinExistence type="predicted"/>
<reference evidence="2" key="1">
    <citation type="submission" date="2010-11" db="EMBL/GenBank/DDBJ databases">
        <title>The complete genome of Mahella australiensis DSM 15567.</title>
        <authorList>
            <consortium name="US DOE Joint Genome Institute (JGI-PGF)"/>
            <person name="Lucas S."/>
            <person name="Copeland A."/>
            <person name="Lapidus A."/>
            <person name="Bruce D."/>
            <person name="Goodwin L."/>
            <person name="Pitluck S."/>
            <person name="Kyrpides N."/>
            <person name="Mavromatis K."/>
            <person name="Pagani I."/>
            <person name="Ivanova N."/>
            <person name="Teshima H."/>
            <person name="Brettin T."/>
            <person name="Detter J.C."/>
            <person name="Han C."/>
            <person name="Tapia R."/>
            <person name="Land M."/>
            <person name="Hauser L."/>
            <person name="Markowitz V."/>
            <person name="Cheng J.-F."/>
            <person name="Hugenholtz P."/>
            <person name="Woyke T."/>
            <person name="Wu D."/>
            <person name="Spring S."/>
            <person name="Pukall R."/>
            <person name="Steenblock K."/>
            <person name="Schneider S."/>
            <person name="Klenk H.-P."/>
            <person name="Eisen J.A."/>
        </authorList>
    </citation>
    <scope>NUCLEOTIDE SEQUENCE [LARGE SCALE GENOMIC DNA]</scope>
    <source>
        <strain evidence="2">DSM 15567 / CIP 107919 / 50-1 BON</strain>
    </source>
</reference>
<accession>F3ZXG9</accession>
<evidence type="ECO:0000313" key="1">
    <source>
        <dbReference type="EMBL" id="AEE97650.1"/>
    </source>
</evidence>
<evidence type="ECO:0000313" key="2">
    <source>
        <dbReference type="Proteomes" id="UP000008457"/>
    </source>
</evidence>
<protein>
    <submittedName>
        <fullName evidence="1">Uncharacterized protein</fullName>
    </submittedName>
</protein>
<dbReference type="OrthoDB" id="1731290at2"/>
<dbReference type="AlphaFoldDB" id="F3ZXG9"/>
<sequence length="244" mass="27453">MEEVRCRVRCSGHMHTVTLTESGALMLHDHPDLITERALVALGGKLPRCLAILEAWKQKDRAPLPPVLHPALNEAQKKTRERVMRNTFIDPLSVSFRTRAEERVKKIAEDLLQKCAYRRSQSRWAGGNHIACARVGEPHICGGSEQVRSENGKWTGTNSYVSATVPISWFTRVHRRGLAVVDGWFVLDVLTEDEKGFTVLAGRQGRGFEVNLWPAVITRSADGDWHLRWVSRGNSIVTVKKEGE</sequence>
<dbReference type="HOGENOM" id="CLU_1249388_0_0_9"/>